<protein>
    <recommendedName>
        <fullName evidence="3">Nucleoside 2-deoxyribosyltransferase</fullName>
    </recommendedName>
</protein>
<reference evidence="1" key="1">
    <citation type="submission" date="2020-04" db="EMBL/GenBank/DDBJ databases">
        <authorList>
            <person name="Zhang T."/>
        </authorList>
    </citation>
    <scope>NUCLEOTIDE SEQUENCE</scope>
    <source>
        <strain evidence="1">HKST-UBA15</strain>
    </source>
</reference>
<name>A0A955I6F1_9BACT</name>
<dbReference type="Proteomes" id="UP000745577">
    <property type="component" value="Unassembled WGS sequence"/>
</dbReference>
<evidence type="ECO:0000313" key="1">
    <source>
        <dbReference type="EMBL" id="MCA9379930.1"/>
    </source>
</evidence>
<dbReference type="EMBL" id="JAGQLL010000019">
    <property type="protein sequence ID" value="MCA9379930.1"/>
    <property type="molecule type" value="Genomic_DNA"/>
</dbReference>
<gene>
    <name evidence="1" type="ORF">KC675_01995</name>
</gene>
<dbReference type="AlphaFoldDB" id="A0A955I6F1"/>
<reference evidence="1" key="2">
    <citation type="journal article" date="2021" name="Microbiome">
        <title>Successional dynamics and alternative stable states in a saline activated sludge microbial community over 9 years.</title>
        <authorList>
            <person name="Wang Y."/>
            <person name="Ye J."/>
            <person name="Ju F."/>
            <person name="Liu L."/>
            <person name="Boyd J.A."/>
            <person name="Deng Y."/>
            <person name="Parks D.H."/>
            <person name="Jiang X."/>
            <person name="Yin X."/>
            <person name="Woodcroft B.J."/>
            <person name="Tyson G.W."/>
            <person name="Hugenholtz P."/>
            <person name="Polz M.F."/>
            <person name="Zhang T."/>
        </authorList>
    </citation>
    <scope>NUCLEOTIDE SEQUENCE</scope>
    <source>
        <strain evidence="1">HKST-UBA15</strain>
    </source>
</reference>
<evidence type="ECO:0000313" key="2">
    <source>
        <dbReference type="Proteomes" id="UP000745577"/>
    </source>
</evidence>
<sequence length="200" mass="23247">MKIFYTSSSEFLKEESKLYKSGLKFLKNQGLKVQDYVNTNLEKFHNNPISEDVYSIAAKEQNDAIKNSDIIIADITHSSGAIGFYIAMSLNNKKPVLVLRKKDKNVERTPGPIIGYKSRLLTFKEYENEAERNKALQDFVNKSKQKLDSKFILIISSEIDRYLEWASQENRMHKAQIVRDAIEKVMNKDTEYKRILEIDK</sequence>
<accession>A0A955I6F1</accession>
<dbReference type="Gene3D" id="3.40.50.450">
    <property type="match status" value="1"/>
</dbReference>
<organism evidence="1 2">
    <name type="scientific">Candidatus Dojkabacteria bacterium</name>
    <dbReference type="NCBI Taxonomy" id="2099670"/>
    <lineage>
        <taxon>Bacteria</taxon>
        <taxon>Candidatus Dojkabacteria</taxon>
    </lineage>
</organism>
<evidence type="ECO:0008006" key="3">
    <source>
        <dbReference type="Google" id="ProtNLM"/>
    </source>
</evidence>
<proteinExistence type="predicted"/>
<comment type="caution">
    <text evidence="1">The sequence shown here is derived from an EMBL/GenBank/DDBJ whole genome shotgun (WGS) entry which is preliminary data.</text>
</comment>